<reference evidence="1" key="1">
    <citation type="submission" date="2020-10" db="EMBL/GenBank/DDBJ databases">
        <authorList>
            <person name="Lu T."/>
            <person name="Wang Q."/>
            <person name="Han X."/>
        </authorList>
    </citation>
    <scope>NUCLEOTIDE SEQUENCE</scope>
    <source>
        <strain evidence="1">WQ 366</strain>
    </source>
</reference>
<dbReference type="EMBL" id="JADEYP010000013">
    <property type="protein sequence ID" value="MCA5005242.1"/>
    <property type="molecule type" value="Genomic_DNA"/>
</dbReference>
<dbReference type="Proteomes" id="UP001165302">
    <property type="component" value="Unassembled WGS sequence"/>
</dbReference>
<evidence type="ECO:0000313" key="2">
    <source>
        <dbReference type="Proteomes" id="UP001165302"/>
    </source>
</evidence>
<gene>
    <name evidence="1" type="ORF">IPZ78_08765</name>
</gene>
<proteinExistence type="predicted"/>
<accession>A0ABS7Z524</accession>
<sequence>MIAIINKINGDFQISETKTITRNSQFENFIDGITPKQIHDIQNGYKWIYLHEIKEEQLVFNVSLCFYENKIQTILFNFYGIYEKKPSWENFSREKEQKRLKIYEKWLTKNIGEQREFDWGMVNAYYDYKNETVGMGLRYNDSK</sequence>
<dbReference type="RefSeq" id="WP_225552784.1">
    <property type="nucleotide sequence ID" value="NZ_JADEYP010000013.1"/>
</dbReference>
<evidence type="ECO:0000313" key="1">
    <source>
        <dbReference type="EMBL" id="MCA5005242.1"/>
    </source>
</evidence>
<comment type="caution">
    <text evidence="1">The sequence shown here is derived from an EMBL/GenBank/DDBJ whole genome shotgun (WGS) entry which is preliminary data.</text>
</comment>
<keyword evidence="2" id="KW-1185">Reference proteome</keyword>
<organism evidence="1 2">
    <name type="scientific">Sphingobacterium bovistauri</name>
    <dbReference type="NCBI Taxonomy" id="2781959"/>
    <lineage>
        <taxon>Bacteria</taxon>
        <taxon>Pseudomonadati</taxon>
        <taxon>Bacteroidota</taxon>
        <taxon>Sphingobacteriia</taxon>
        <taxon>Sphingobacteriales</taxon>
        <taxon>Sphingobacteriaceae</taxon>
        <taxon>Sphingobacterium</taxon>
    </lineage>
</organism>
<name>A0ABS7Z524_9SPHI</name>
<protein>
    <submittedName>
        <fullName evidence="1">Uncharacterized protein</fullName>
    </submittedName>
</protein>